<dbReference type="Proteomes" id="UP000233551">
    <property type="component" value="Unassembled WGS sequence"/>
</dbReference>
<dbReference type="EMBL" id="PGOL01006281">
    <property type="protein sequence ID" value="PKI33851.1"/>
    <property type="molecule type" value="Genomic_DNA"/>
</dbReference>
<evidence type="ECO:0000256" key="1">
    <source>
        <dbReference type="SAM" id="MobiDB-lite"/>
    </source>
</evidence>
<comment type="caution">
    <text evidence="2">The sequence shown here is derived from an EMBL/GenBank/DDBJ whole genome shotgun (WGS) entry which is preliminary data.</text>
</comment>
<feature type="region of interest" description="Disordered" evidence="1">
    <location>
        <begin position="50"/>
        <end position="87"/>
    </location>
</feature>
<name>A0A2I0HQ67_PUNGR</name>
<evidence type="ECO:0000313" key="2">
    <source>
        <dbReference type="EMBL" id="PKI33851.1"/>
    </source>
</evidence>
<gene>
    <name evidence="2" type="ORF">CRG98_045769</name>
</gene>
<keyword evidence="3" id="KW-1185">Reference proteome</keyword>
<accession>A0A2I0HQ67</accession>
<proteinExistence type="predicted"/>
<protein>
    <submittedName>
        <fullName evidence="2">Uncharacterized protein</fullName>
    </submittedName>
</protein>
<reference evidence="2 3" key="1">
    <citation type="submission" date="2017-11" db="EMBL/GenBank/DDBJ databases">
        <title>De-novo sequencing of pomegranate (Punica granatum L.) genome.</title>
        <authorList>
            <person name="Akparov Z."/>
            <person name="Amiraslanov A."/>
            <person name="Hajiyeva S."/>
            <person name="Abbasov M."/>
            <person name="Kaur K."/>
            <person name="Hamwieh A."/>
            <person name="Solovyev V."/>
            <person name="Salamov A."/>
            <person name="Braich B."/>
            <person name="Kosarev P."/>
            <person name="Mahmoud A."/>
            <person name="Hajiyev E."/>
            <person name="Babayeva S."/>
            <person name="Izzatullayeva V."/>
            <person name="Mammadov A."/>
            <person name="Mammadov A."/>
            <person name="Sharifova S."/>
            <person name="Ojaghi J."/>
            <person name="Eynullazada K."/>
            <person name="Bayramov B."/>
            <person name="Abdulazimova A."/>
            <person name="Shahmuradov I."/>
        </authorList>
    </citation>
    <scope>NUCLEOTIDE SEQUENCE [LARGE SCALE GENOMIC DNA]</scope>
    <source>
        <strain evidence="3">cv. AG2017</strain>
        <tissue evidence="2">Leaf</tissue>
    </source>
</reference>
<organism evidence="2 3">
    <name type="scientific">Punica granatum</name>
    <name type="common">Pomegranate</name>
    <dbReference type="NCBI Taxonomy" id="22663"/>
    <lineage>
        <taxon>Eukaryota</taxon>
        <taxon>Viridiplantae</taxon>
        <taxon>Streptophyta</taxon>
        <taxon>Embryophyta</taxon>
        <taxon>Tracheophyta</taxon>
        <taxon>Spermatophyta</taxon>
        <taxon>Magnoliopsida</taxon>
        <taxon>eudicotyledons</taxon>
        <taxon>Gunneridae</taxon>
        <taxon>Pentapetalae</taxon>
        <taxon>rosids</taxon>
        <taxon>malvids</taxon>
        <taxon>Myrtales</taxon>
        <taxon>Lythraceae</taxon>
        <taxon>Punica</taxon>
    </lineage>
</organism>
<sequence>MTTVPCERRLLHLNIRSPLPKIDIRVDCFLGPCSRQVQVQAQAQAHAQVAAATSRDEAVGTLRDRQRPHPKGIGAAGEPPTAGKHGT</sequence>
<dbReference type="AlphaFoldDB" id="A0A2I0HQ67"/>
<feature type="compositionally biased region" description="Basic and acidic residues" evidence="1">
    <location>
        <begin position="54"/>
        <end position="67"/>
    </location>
</feature>
<evidence type="ECO:0000313" key="3">
    <source>
        <dbReference type="Proteomes" id="UP000233551"/>
    </source>
</evidence>